<comment type="caution">
    <text evidence="2">The sequence shown here is derived from an EMBL/GenBank/DDBJ whole genome shotgun (WGS) entry which is preliminary data.</text>
</comment>
<dbReference type="SUPFAM" id="SSF48452">
    <property type="entry name" value="TPR-like"/>
    <property type="match status" value="1"/>
</dbReference>
<gene>
    <name evidence="2" type="ORF">GCWU000342_01312</name>
</gene>
<dbReference type="InterPro" id="IPR011990">
    <property type="entry name" value="TPR-like_helical_dom_sf"/>
</dbReference>
<dbReference type="eggNOG" id="ENOG5031XPQ">
    <property type="taxonomic scope" value="Bacteria"/>
</dbReference>
<dbReference type="InterPro" id="IPR019734">
    <property type="entry name" value="TPR_rpt"/>
</dbReference>
<name>C4GBK9_9FIRM</name>
<evidence type="ECO:0000256" key="1">
    <source>
        <dbReference type="PROSITE-ProRule" id="PRU00339"/>
    </source>
</evidence>
<dbReference type="HOGENOM" id="CLU_085956_0_0_9"/>
<feature type="repeat" description="TPR" evidence="1">
    <location>
        <begin position="153"/>
        <end position="186"/>
    </location>
</feature>
<organism evidence="2 3">
    <name type="scientific">Shuttleworthella satelles DSM 14600</name>
    <dbReference type="NCBI Taxonomy" id="626523"/>
    <lineage>
        <taxon>Bacteria</taxon>
        <taxon>Bacillati</taxon>
        <taxon>Bacillota</taxon>
        <taxon>Clostridia</taxon>
        <taxon>Lachnospirales</taxon>
        <taxon>Lachnospiraceae</taxon>
        <taxon>Shuttleworthella</taxon>
    </lineage>
</organism>
<keyword evidence="1" id="KW-0802">TPR repeat</keyword>
<dbReference type="STRING" id="626523.GCWU000342_01312"/>
<keyword evidence="3" id="KW-1185">Reference proteome</keyword>
<dbReference type="EMBL" id="ACIP02000002">
    <property type="protein sequence ID" value="EEP28502.1"/>
    <property type="molecule type" value="Genomic_DNA"/>
</dbReference>
<proteinExistence type="predicted"/>
<dbReference type="Gene3D" id="1.25.40.10">
    <property type="entry name" value="Tetratricopeptide repeat domain"/>
    <property type="match status" value="1"/>
</dbReference>
<reference evidence="2" key="1">
    <citation type="submission" date="2009-04" db="EMBL/GenBank/DDBJ databases">
        <authorList>
            <person name="Weinstock G."/>
            <person name="Sodergren E."/>
            <person name="Clifton S."/>
            <person name="Fulton L."/>
            <person name="Fulton B."/>
            <person name="Courtney L."/>
            <person name="Fronick C."/>
            <person name="Harrison M."/>
            <person name="Strong C."/>
            <person name="Farmer C."/>
            <person name="Delahaunty K."/>
            <person name="Markovic C."/>
            <person name="Hall O."/>
            <person name="Minx P."/>
            <person name="Tomlinson C."/>
            <person name="Mitreva M."/>
            <person name="Nelson J."/>
            <person name="Hou S."/>
            <person name="Wollam A."/>
            <person name="Pepin K.H."/>
            <person name="Johnson M."/>
            <person name="Bhonagiri V."/>
            <person name="Nash W.E."/>
            <person name="Warren W."/>
            <person name="Chinwalla A."/>
            <person name="Mardis E.R."/>
            <person name="Wilson R.K."/>
        </authorList>
    </citation>
    <scope>NUCLEOTIDE SEQUENCE [LARGE SCALE GENOMIC DNA]</scope>
    <source>
        <strain evidence="2">DSM 14600</strain>
    </source>
</reference>
<evidence type="ECO:0000313" key="3">
    <source>
        <dbReference type="Proteomes" id="UP000003494"/>
    </source>
</evidence>
<dbReference type="InterPro" id="IPR018708">
    <property type="entry name" value="DUF2225"/>
</dbReference>
<dbReference type="PROSITE" id="PS50005">
    <property type="entry name" value="TPR"/>
    <property type="match status" value="1"/>
</dbReference>
<evidence type="ECO:0000313" key="2">
    <source>
        <dbReference type="EMBL" id="EEP28502.1"/>
    </source>
</evidence>
<dbReference type="AlphaFoldDB" id="C4GBK9"/>
<dbReference type="RefSeq" id="WP_006906320.1">
    <property type="nucleotide sequence ID" value="NZ_GG665866.1"/>
</dbReference>
<accession>C4GBK9</accession>
<sequence length="269" mass="30552">MSECILCSSPLADSPYQTQEGIRVFSPEELSFYLATHIQTLDETFMSLELCQWIDTQAGMHELAQRLRRLIRDKAALHIFVGTLLLDIGYLSRQEVQEISGTIAALSGKGMGERRKMACDRMAALGRYQEAILMYRSLLSEISEATTNPRIIGDLYHNMGTAYSRLFFYKEAGECFEKAFQRNARQASLRAMFSSYYLRGDLAMVEIQSQRYHVAEETLESIASGIRDLAKSTDLISYGVELNRMKEAGQVEVSRELYRLEDKYAKGAI</sequence>
<dbReference type="Proteomes" id="UP000003494">
    <property type="component" value="Unassembled WGS sequence"/>
</dbReference>
<evidence type="ECO:0008006" key="4">
    <source>
        <dbReference type="Google" id="ProtNLM"/>
    </source>
</evidence>
<dbReference type="Pfam" id="PF09986">
    <property type="entry name" value="DUF2225"/>
    <property type="match status" value="1"/>
</dbReference>
<protein>
    <recommendedName>
        <fullName evidence="4">Tetratricopeptide repeat protein</fullName>
    </recommendedName>
</protein>